<feature type="compositionally biased region" description="Basic and acidic residues" evidence="1">
    <location>
        <begin position="269"/>
        <end position="290"/>
    </location>
</feature>
<proteinExistence type="predicted"/>
<evidence type="ECO:0000256" key="1">
    <source>
        <dbReference type="SAM" id="MobiDB-lite"/>
    </source>
</evidence>
<comment type="caution">
    <text evidence="3">The sequence shown here is derived from an EMBL/GenBank/DDBJ whole genome shotgun (WGS) entry which is preliminary data.</text>
</comment>
<evidence type="ECO:0000313" key="3">
    <source>
        <dbReference type="EMBL" id="KAL1861472.1"/>
    </source>
</evidence>
<feature type="region of interest" description="Disordered" evidence="1">
    <location>
        <begin position="262"/>
        <end position="373"/>
    </location>
</feature>
<accession>A0ABR3WH85</accession>
<dbReference type="Proteomes" id="UP001583177">
    <property type="component" value="Unassembled WGS sequence"/>
</dbReference>
<protein>
    <recommendedName>
        <fullName evidence="2">Gcp-like domain-containing protein</fullName>
    </recommendedName>
</protein>
<dbReference type="PANTHER" id="PTHR11735">
    <property type="entry name" value="TRNA N6-ADENOSINE THREONYLCARBAMOYLTRANSFERASE"/>
    <property type="match status" value="1"/>
</dbReference>
<gene>
    <name evidence="3" type="ORF">Daus18300_008867</name>
</gene>
<feature type="domain" description="Gcp-like" evidence="2">
    <location>
        <begin position="97"/>
        <end position="224"/>
    </location>
</feature>
<evidence type="ECO:0000259" key="2">
    <source>
        <dbReference type="Pfam" id="PF00814"/>
    </source>
</evidence>
<dbReference type="Gene3D" id="3.30.420.40">
    <property type="match status" value="1"/>
</dbReference>
<sequence>MLVYTKSITEHRVLASTQRGVTNPQEKGSATAIGEMLDKCARVVLPPEFIRGDSETVVYASLMETYCANNTKYRGFMKQALYEAPRKRRDEIEIYQSELGSWSLPPPLRQSRNMIYDFTGLGGKVRAIMDQNPQMNGAERSELAYHTMRLAFEHLMSRVIMALQSDKELLADPPQSLVLSGGVASNTFLRKVAASMLKARGFGDMSVKTPSPYLCTDNAAMIAWAGQEMYKAGWTTDNRFLPQGEWPIEEIIAGVDCWVRNDNATSPKPTEDAKAPPHDERQPPEEEQPHEPPSSPRPTPSPDSANEAEPLGQTRNPRTGALGEPRNPLASSASRKSHDARDERVPRRAKEIQRVRLLPPAYKRTPAPEGSLRTGLNTLKRWIGL</sequence>
<evidence type="ECO:0000313" key="4">
    <source>
        <dbReference type="Proteomes" id="UP001583177"/>
    </source>
</evidence>
<dbReference type="PANTHER" id="PTHR11735:SF6">
    <property type="entry name" value="TRNA N6-ADENOSINE THREONYLCARBAMOYLTRANSFERASE, MITOCHONDRIAL"/>
    <property type="match status" value="1"/>
</dbReference>
<organism evidence="3 4">
    <name type="scientific">Diaporthe australafricana</name>
    <dbReference type="NCBI Taxonomy" id="127596"/>
    <lineage>
        <taxon>Eukaryota</taxon>
        <taxon>Fungi</taxon>
        <taxon>Dikarya</taxon>
        <taxon>Ascomycota</taxon>
        <taxon>Pezizomycotina</taxon>
        <taxon>Sordariomycetes</taxon>
        <taxon>Sordariomycetidae</taxon>
        <taxon>Diaporthales</taxon>
        <taxon>Diaporthaceae</taxon>
        <taxon>Diaporthe</taxon>
    </lineage>
</organism>
<dbReference type="Pfam" id="PF00814">
    <property type="entry name" value="TsaD"/>
    <property type="match status" value="1"/>
</dbReference>
<feature type="compositionally biased region" description="Pro residues" evidence="1">
    <location>
        <begin position="291"/>
        <end position="301"/>
    </location>
</feature>
<name>A0ABR3WH85_9PEZI</name>
<keyword evidence="4" id="KW-1185">Reference proteome</keyword>
<dbReference type="InterPro" id="IPR000905">
    <property type="entry name" value="Gcp-like_dom"/>
</dbReference>
<dbReference type="InterPro" id="IPR043129">
    <property type="entry name" value="ATPase_NBD"/>
</dbReference>
<feature type="compositionally biased region" description="Basic and acidic residues" evidence="1">
    <location>
        <begin position="336"/>
        <end position="354"/>
    </location>
</feature>
<dbReference type="SUPFAM" id="SSF53067">
    <property type="entry name" value="Actin-like ATPase domain"/>
    <property type="match status" value="1"/>
</dbReference>
<reference evidence="3 4" key="1">
    <citation type="journal article" date="2024" name="IMA Fungus">
        <title>IMA Genome - F19 : A genome assembly and annotation guide to empower mycologists, including annotated draft genome sequences of Ceratocystis pirilliformis, Diaporthe australafricana, Fusarium ophioides, Paecilomyces lecythidis, and Sporothrix stenoceras.</title>
        <authorList>
            <person name="Aylward J."/>
            <person name="Wilson A.M."/>
            <person name="Visagie C.M."/>
            <person name="Spraker J."/>
            <person name="Barnes I."/>
            <person name="Buitendag C."/>
            <person name="Ceriani C."/>
            <person name="Del Mar Angel L."/>
            <person name="du Plessis D."/>
            <person name="Fuchs T."/>
            <person name="Gasser K."/>
            <person name="Kramer D."/>
            <person name="Li W."/>
            <person name="Munsamy K."/>
            <person name="Piso A."/>
            <person name="Price J.L."/>
            <person name="Sonnekus B."/>
            <person name="Thomas C."/>
            <person name="van der Nest A."/>
            <person name="van Dijk A."/>
            <person name="van Heerden A."/>
            <person name="van Vuuren N."/>
            <person name="Yilmaz N."/>
            <person name="Duong T.A."/>
            <person name="van der Merwe N.A."/>
            <person name="Wingfield M.J."/>
            <person name="Wingfield B.D."/>
        </authorList>
    </citation>
    <scope>NUCLEOTIDE SEQUENCE [LARGE SCALE GENOMIC DNA]</scope>
    <source>
        <strain evidence="3 4">CMW 18300</strain>
    </source>
</reference>
<dbReference type="EMBL" id="JAWRVE010000086">
    <property type="protein sequence ID" value="KAL1861472.1"/>
    <property type="molecule type" value="Genomic_DNA"/>
</dbReference>